<evidence type="ECO:0000313" key="4">
    <source>
        <dbReference type="EMBL" id="MEE4586414.1"/>
    </source>
</evidence>
<sequence>MEPQEPHKPQESREPQESRVPGEPQEQRVPREPHGTITVARALGLPALRRGLPEVVAGQELLERPVRWVHAGEVPHIAALLKGGELLLTTGLGVGSRPAEQRAFVRRLAERGIAALVVELGARFRTLPGPVVDTARSCGLPLVQLHREVPFVTVTEEIHTEIVHAHYALLRQADVVHRQATEVLLRGGGVPEILCHFAAFAANPVFLETPDGHLLYAAGPGGTPPAGAADPLQVWEGLRARRAAERPEPPAGSVMADIPGGGPGPGSVRARLTVLPVAGPLGPVHKIAAERTADLLAVVLLRTRQEEELAARGRGDFLTDLAEGRVEPSDAPAQARVLGFRPGADGPLLPVVMRLEEDPRPLAGGGESWAALAHALQEELAAVGVPVLLGVRLPEGRVPLLAGLRGATERGAVAERIAAALRAGVERAWPDRAGTRPPVVIAGLAVGWDAAGTELRHAAEAANAARGLTDRDWYDVRSLDVDLLLWRLREHGDLAAFVDRVIGPLLTHDRTARPPLVPTLETYLRHAGRKAETARALHLNRQTLYDRLARISRLLGSDLEDPQTVLALGVALQARRHVR</sequence>
<reference evidence="4 5" key="1">
    <citation type="submission" date="2023-11" db="EMBL/GenBank/DDBJ databases">
        <title>30 novel species of actinomycetes from the DSMZ collection.</title>
        <authorList>
            <person name="Nouioui I."/>
        </authorList>
    </citation>
    <scope>NUCLEOTIDE SEQUENCE [LARGE SCALE GENOMIC DNA]</scope>
    <source>
        <strain evidence="4 5">DSM 41602</strain>
    </source>
</reference>
<evidence type="ECO:0000313" key="5">
    <source>
        <dbReference type="Proteomes" id="UP001354649"/>
    </source>
</evidence>
<dbReference type="Pfam" id="PF07905">
    <property type="entry name" value="PucR"/>
    <property type="match status" value="1"/>
</dbReference>
<dbReference type="EMBL" id="JAZBJQ010000018">
    <property type="protein sequence ID" value="MEE4586414.1"/>
    <property type="molecule type" value="Genomic_DNA"/>
</dbReference>
<dbReference type="Gene3D" id="1.10.10.2840">
    <property type="entry name" value="PucR C-terminal helix-turn-helix domain"/>
    <property type="match status" value="1"/>
</dbReference>
<feature type="compositionally biased region" description="Basic and acidic residues" evidence="1">
    <location>
        <begin position="1"/>
        <end position="17"/>
    </location>
</feature>
<dbReference type="InterPro" id="IPR012914">
    <property type="entry name" value="PucR_dom"/>
</dbReference>
<organism evidence="4 5">
    <name type="scientific">Streptomyces antimycoticus</name>
    <dbReference type="NCBI Taxonomy" id="68175"/>
    <lineage>
        <taxon>Bacteria</taxon>
        <taxon>Bacillati</taxon>
        <taxon>Actinomycetota</taxon>
        <taxon>Actinomycetes</taxon>
        <taxon>Kitasatosporales</taxon>
        <taxon>Streptomycetaceae</taxon>
        <taxon>Streptomyces</taxon>
        <taxon>Streptomyces violaceusniger group</taxon>
    </lineage>
</organism>
<dbReference type="InterPro" id="IPR025736">
    <property type="entry name" value="PucR_C-HTH_dom"/>
</dbReference>
<proteinExistence type="predicted"/>
<evidence type="ECO:0000256" key="1">
    <source>
        <dbReference type="SAM" id="MobiDB-lite"/>
    </source>
</evidence>
<dbReference type="PANTHER" id="PTHR33744">
    <property type="entry name" value="CARBOHYDRATE DIACID REGULATOR"/>
    <property type="match status" value="1"/>
</dbReference>
<accession>A0ABD5JES7</accession>
<evidence type="ECO:0000259" key="3">
    <source>
        <dbReference type="Pfam" id="PF13556"/>
    </source>
</evidence>
<dbReference type="Proteomes" id="UP001354649">
    <property type="component" value="Unassembled WGS sequence"/>
</dbReference>
<evidence type="ECO:0000259" key="2">
    <source>
        <dbReference type="Pfam" id="PF07905"/>
    </source>
</evidence>
<feature type="domain" description="Purine catabolism PurC-like" evidence="2">
    <location>
        <begin position="43"/>
        <end position="162"/>
    </location>
</feature>
<feature type="domain" description="PucR C-terminal helix-turn-helix" evidence="3">
    <location>
        <begin position="516"/>
        <end position="574"/>
    </location>
</feature>
<protein>
    <submittedName>
        <fullName evidence="4">PucR family transcriptional regulator</fullName>
    </submittedName>
</protein>
<dbReference type="AlphaFoldDB" id="A0ABD5JES7"/>
<name>A0ABD5JES7_9ACTN</name>
<feature type="region of interest" description="Disordered" evidence="1">
    <location>
        <begin position="1"/>
        <end position="34"/>
    </location>
</feature>
<comment type="caution">
    <text evidence="4">The sequence shown here is derived from an EMBL/GenBank/DDBJ whole genome shotgun (WGS) entry which is preliminary data.</text>
</comment>
<dbReference type="RefSeq" id="WP_250846396.1">
    <property type="nucleotide sequence ID" value="NZ_JBEYSQ010000017.1"/>
</dbReference>
<dbReference type="PANTHER" id="PTHR33744:SF1">
    <property type="entry name" value="DNA-BINDING TRANSCRIPTIONAL ACTIVATOR ADER"/>
    <property type="match status" value="1"/>
</dbReference>
<dbReference type="InterPro" id="IPR042070">
    <property type="entry name" value="PucR_C-HTH_sf"/>
</dbReference>
<gene>
    <name evidence="4" type="ORF">V2K49_25300</name>
</gene>
<dbReference type="Pfam" id="PF13556">
    <property type="entry name" value="HTH_30"/>
    <property type="match status" value="1"/>
</dbReference>
<feature type="compositionally biased region" description="Basic and acidic residues" evidence="1">
    <location>
        <begin position="25"/>
        <end position="34"/>
    </location>
</feature>
<dbReference type="InterPro" id="IPR051448">
    <property type="entry name" value="CdaR-like_regulators"/>
</dbReference>